<dbReference type="AlphaFoldDB" id="A0AAD3CX86"/>
<sequence>MKLSTVALLSLVAGSSGFSINSLNQLRNVENRIFPTATHVSSTSLSASRNPLEDAKNIASDLGKGIAASLIALSISFNSFGPIQNVEPAFAADGKAIGLCLLQKCRLPLAKCIINPNCLANVICINSCNGKEDETGCQIKCGDIFENSVVGEFNKCAVSDMDCVPTRPDDGSYPIPADDVLVPKFNTNLWNGRWYITAGQNELFDIFPCQVHFFTETEPGKFFGKLNWRIQEPDGEFFTRDAIQEFVQDPKQPAHLINHDNEYLHYQDDWYIIDYAEDNNKDGVPPFAFVYYRGANDAWVGYGGAVVYTRDAKLPPEIIPRLREAAEKVNFDFDKDFTATDNTCTEISEGERIMMREKFAGNAIIQTEEQIQAATVRARGNAANSVKAQKMLIEGDVEKAEKAFLELENKAIEFEKEIVKDVVGLENELVKDVTLLEKEIVKDVTSIEKEIVKDVTTIEKEIVEEVEEVEKDILGIFKKK</sequence>
<evidence type="ECO:0000313" key="5">
    <source>
        <dbReference type="Proteomes" id="UP001054902"/>
    </source>
</evidence>
<dbReference type="PANTHER" id="PTHR33970:SF1">
    <property type="entry name" value="VIOLAXANTHIN DE-EPOXIDASE, CHLOROPLASTIC"/>
    <property type="match status" value="1"/>
</dbReference>
<feature type="coiled-coil region" evidence="1">
    <location>
        <begin position="390"/>
        <end position="417"/>
    </location>
</feature>
<feature type="signal peptide" evidence="2">
    <location>
        <begin position="1"/>
        <end position="17"/>
    </location>
</feature>
<protein>
    <submittedName>
        <fullName evidence="4">Diadinoxanthin de-epoxidase</fullName>
    </submittedName>
</protein>
<keyword evidence="5" id="KW-1185">Reference proteome</keyword>
<feature type="domain" description="VDE lipocalin" evidence="3">
    <location>
        <begin position="99"/>
        <end position="342"/>
    </location>
</feature>
<evidence type="ECO:0000256" key="2">
    <source>
        <dbReference type="SAM" id="SignalP"/>
    </source>
</evidence>
<feature type="chain" id="PRO_5042271972" evidence="2">
    <location>
        <begin position="18"/>
        <end position="480"/>
    </location>
</feature>
<dbReference type="SUPFAM" id="SSF50814">
    <property type="entry name" value="Lipocalins"/>
    <property type="match status" value="1"/>
</dbReference>
<dbReference type="Proteomes" id="UP001054902">
    <property type="component" value="Unassembled WGS sequence"/>
</dbReference>
<dbReference type="InterPro" id="IPR010788">
    <property type="entry name" value="VDE_dom"/>
</dbReference>
<name>A0AAD3CX86_9STRA</name>
<dbReference type="EMBL" id="BLLK01000047">
    <property type="protein sequence ID" value="GFH53907.1"/>
    <property type="molecule type" value="Genomic_DNA"/>
</dbReference>
<evidence type="ECO:0000313" key="4">
    <source>
        <dbReference type="EMBL" id="GFH53907.1"/>
    </source>
</evidence>
<keyword evidence="2" id="KW-0732">Signal</keyword>
<dbReference type="Gene3D" id="2.40.128.20">
    <property type="match status" value="1"/>
</dbReference>
<keyword evidence="1" id="KW-0175">Coiled coil</keyword>
<dbReference type="InterPro" id="IPR012674">
    <property type="entry name" value="Calycin"/>
</dbReference>
<evidence type="ECO:0000256" key="1">
    <source>
        <dbReference type="SAM" id="Coils"/>
    </source>
</evidence>
<dbReference type="GO" id="GO:0010028">
    <property type="term" value="P:xanthophyll cycle"/>
    <property type="evidence" value="ECO:0007669"/>
    <property type="project" value="InterPro"/>
</dbReference>
<accession>A0AAD3CX86</accession>
<proteinExistence type="predicted"/>
<evidence type="ECO:0000259" key="3">
    <source>
        <dbReference type="Pfam" id="PF07137"/>
    </source>
</evidence>
<dbReference type="InterPro" id="IPR044682">
    <property type="entry name" value="VDE"/>
</dbReference>
<dbReference type="GO" id="GO:0046422">
    <property type="term" value="F:violaxanthin de-epoxidase activity"/>
    <property type="evidence" value="ECO:0007669"/>
    <property type="project" value="InterPro"/>
</dbReference>
<comment type="caution">
    <text evidence="4">The sequence shown here is derived from an EMBL/GenBank/DDBJ whole genome shotgun (WGS) entry which is preliminary data.</text>
</comment>
<dbReference type="Pfam" id="PF07137">
    <property type="entry name" value="VDE"/>
    <property type="match status" value="1"/>
</dbReference>
<dbReference type="PANTHER" id="PTHR33970">
    <property type="entry name" value="VIOLAXANTHIN DE-EPOXIDASE, CHLOROPLASTIC-RELATED"/>
    <property type="match status" value="1"/>
</dbReference>
<organism evidence="4 5">
    <name type="scientific">Chaetoceros tenuissimus</name>
    <dbReference type="NCBI Taxonomy" id="426638"/>
    <lineage>
        <taxon>Eukaryota</taxon>
        <taxon>Sar</taxon>
        <taxon>Stramenopiles</taxon>
        <taxon>Ochrophyta</taxon>
        <taxon>Bacillariophyta</taxon>
        <taxon>Coscinodiscophyceae</taxon>
        <taxon>Chaetocerotophycidae</taxon>
        <taxon>Chaetocerotales</taxon>
        <taxon>Chaetocerotaceae</taxon>
        <taxon>Chaetoceros</taxon>
    </lineage>
</organism>
<gene>
    <name evidence="4" type="ORF">CTEN210_10383</name>
</gene>
<reference evidence="4 5" key="1">
    <citation type="journal article" date="2021" name="Sci. Rep.">
        <title>The genome of the diatom Chaetoceros tenuissimus carries an ancient integrated fragment of an extant virus.</title>
        <authorList>
            <person name="Hongo Y."/>
            <person name="Kimura K."/>
            <person name="Takaki Y."/>
            <person name="Yoshida Y."/>
            <person name="Baba S."/>
            <person name="Kobayashi G."/>
            <person name="Nagasaki K."/>
            <person name="Hano T."/>
            <person name="Tomaru Y."/>
        </authorList>
    </citation>
    <scope>NUCLEOTIDE SEQUENCE [LARGE SCALE GENOMIC DNA]</scope>
    <source>
        <strain evidence="4 5">NIES-3715</strain>
    </source>
</reference>